<evidence type="ECO:0000256" key="1">
    <source>
        <dbReference type="SAM" id="MobiDB-lite"/>
    </source>
</evidence>
<organism evidence="2 3">
    <name type="scientific">Turnera subulata</name>
    <dbReference type="NCBI Taxonomy" id="218843"/>
    <lineage>
        <taxon>Eukaryota</taxon>
        <taxon>Viridiplantae</taxon>
        <taxon>Streptophyta</taxon>
        <taxon>Embryophyta</taxon>
        <taxon>Tracheophyta</taxon>
        <taxon>Spermatophyta</taxon>
        <taxon>Magnoliopsida</taxon>
        <taxon>eudicotyledons</taxon>
        <taxon>Gunneridae</taxon>
        <taxon>Pentapetalae</taxon>
        <taxon>rosids</taxon>
        <taxon>fabids</taxon>
        <taxon>Malpighiales</taxon>
        <taxon>Passifloraceae</taxon>
        <taxon>Turnera</taxon>
    </lineage>
</organism>
<name>A0A9Q0F1R0_9ROSI</name>
<sequence>MMIPYIYDFLSAAYLLGECTAIATEAAERDDEGMLGAEPSNTRKETLGGGDREREVSKHCQIQVISLY</sequence>
<dbReference type="AlphaFoldDB" id="A0A9Q0F1R0"/>
<gene>
    <name evidence="2" type="ORF">Tsubulata_000357</name>
</gene>
<evidence type="ECO:0000313" key="2">
    <source>
        <dbReference type="EMBL" id="KAJ4822987.1"/>
    </source>
</evidence>
<proteinExistence type="predicted"/>
<reference evidence="2" key="2">
    <citation type="journal article" date="2023" name="Plants (Basel)">
        <title>Annotation of the Turnera subulata (Passifloraceae) Draft Genome Reveals the S-Locus Evolved after the Divergence of Turneroideae from Passifloroideae in a Stepwise Manner.</title>
        <authorList>
            <person name="Henning P.M."/>
            <person name="Roalson E.H."/>
            <person name="Mir W."/>
            <person name="McCubbin A.G."/>
            <person name="Shore J.S."/>
        </authorList>
    </citation>
    <scope>NUCLEOTIDE SEQUENCE</scope>
    <source>
        <strain evidence="2">F60SS</strain>
    </source>
</reference>
<feature type="compositionally biased region" description="Basic and acidic residues" evidence="1">
    <location>
        <begin position="41"/>
        <end position="55"/>
    </location>
</feature>
<accession>A0A9Q0F1R0</accession>
<protein>
    <submittedName>
        <fullName evidence="2">Uncharacterized protein</fullName>
    </submittedName>
</protein>
<dbReference type="Proteomes" id="UP001141552">
    <property type="component" value="Unassembled WGS sequence"/>
</dbReference>
<dbReference type="EMBL" id="JAKUCV010007537">
    <property type="protein sequence ID" value="KAJ4822987.1"/>
    <property type="molecule type" value="Genomic_DNA"/>
</dbReference>
<keyword evidence="3" id="KW-1185">Reference proteome</keyword>
<feature type="region of interest" description="Disordered" evidence="1">
    <location>
        <begin position="29"/>
        <end position="55"/>
    </location>
</feature>
<evidence type="ECO:0000313" key="3">
    <source>
        <dbReference type="Proteomes" id="UP001141552"/>
    </source>
</evidence>
<reference evidence="2" key="1">
    <citation type="submission" date="2022-02" db="EMBL/GenBank/DDBJ databases">
        <authorList>
            <person name="Henning P.M."/>
            <person name="McCubbin A.G."/>
            <person name="Shore J.S."/>
        </authorList>
    </citation>
    <scope>NUCLEOTIDE SEQUENCE</scope>
    <source>
        <strain evidence="2">F60SS</strain>
        <tissue evidence="2">Leaves</tissue>
    </source>
</reference>
<comment type="caution">
    <text evidence="2">The sequence shown here is derived from an EMBL/GenBank/DDBJ whole genome shotgun (WGS) entry which is preliminary data.</text>
</comment>